<gene>
    <name evidence="1" type="ORF">NP493_331g05054</name>
</gene>
<protein>
    <submittedName>
        <fullName evidence="1">Uncharacterized protein</fullName>
    </submittedName>
</protein>
<keyword evidence="2" id="KW-1185">Reference proteome</keyword>
<proteinExistence type="predicted"/>
<reference evidence="1" key="1">
    <citation type="journal article" date="2023" name="Mol. Biol. Evol.">
        <title>Third-Generation Sequencing Reveals the Adaptive Role of the Epigenome in Three Deep-Sea Polychaetes.</title>
        <authorList>
            <person name="Perez M."/>
            <person name="Aroh O."/>
            <person name="Sun Y."/>
            <person name="Lan Y."/>
            <person name="Juniper S.K."/>
            <person name="Young C.R."/>
            <person name="Angers B."/>
            <person name="Qian P.Y."/>
        </authorList>
    </citation>
    <scope>NUCLEOTIDE SEQUENCE</scope>
    <source>
        <strain evidence="1">R07B-5</strain>
    </source>
</reference>
<evidence type="ECO:0000313" key="2">
    <source>
        <dbReference type="Proteomes" id="UP001209878"/>
    </source>
</evidence>
<evidence type="ECO:0000313" key="1">
    <source>
        <dbReference type="EMBL" id="KAK2182897.1"/>
    </source>
</evidence>
<comment type="caution">
    <text evidence="1">The sequence shown here is derived from an EMBL/GenBank/DDBJ whole genome shotgun (WGS) entry which is preliminary data.</text>
</comment>
<dbReference type="EMBL" id="JAODUO010000332">
    <property type="protein sequence ID" value="KAK2182897.1"/>
    <property type="molecule type" value="Genomic_DNA"/>
</dbReference>
<dbReference type="Proteomes" id="UP001209878">
    <property type="component" value="Unassembled WGS sequence"/>
</dbReference>
<name>A0AAD9L4V3_RIDPI</name>
<accession>A0AAD9L4V3</accession>
<organism evidence="1 2">
    <name type="scientific">Ridgeia piscesae</name>
    <name type="common">Tubeworm</name>
    <dbReference type="NCBI Taxonomy" id="27915"/>
    <lineage>
        <taxon>Eukaryota</taxon>
        <taxon>Metazoa</taxon>
        <taxon>Spiralia</taxon>
        <taxon>Lophotrochozoa</taxon>
        <taxon>Annelida</taxon>
        <taxon>Polychaeta</taxon>
        <taxon>Sedentaria</taxon>
        <taxon>Canalipalpata</taxon>
        <taxon>Sabellida</taxon>
        <taxon>Siboglinidae</taxon>
        <taxon>Ridgeia</taxon>
    </lineage>
</organism>
<dbReference type="AlphaFoldDB" id="A0AAD9L4V3"/>
<sequence length="116" mass="12943">MTSATARIHPSCHSLICFIFPFVSSRNHLHGIGPFITTHRNTAWLTTQWGFLWLVQTSLYTCILLPQGIHMLSSRCHITLVHPLGQLTGIASSLGQQSCPTHHLSWTVLCLQVKPC</sequence>